<dbReference type="Proteomes" id="UP000282438">
    <property type="component" value="Chromosome"/>
</dbReference>
<proteinExistence type="predicted"/>
<reference evidence="2 3" key="1">
    <citation type="submission" date="2018-12" db="EMBL/GenBank/DDBJ databases">
        <title>Complete genome sequence of Iodobacter sp. H11R3.</title>
        <authorList>
            <person name="Bae J.-W."/>
        </authorList>
    </citation>
    <scope>NUCLEOTIDE SEQUENCE [LARGE SCALE GENOMIC DNA]</scope>
    <source>
        <strain evidence="2 3">H11R3</strain>
    </source>
</reference>
<evidence type="ECO:0000313" key="2">
    <source>
        <dbReference type="EMBL" id="AZN37633.1"/>
    </source>
</evidence>
<evidence type="ECO:0000313" key="3">
    <source>
        <dbReference type="Proteomes" id="UP000282438"/>
    </source>
</evidence>
<dbReference type="EMBL" id="CP034433">
    <property type="protein sequence ID" value="AZN37633.1"/>
    <property type="molecule type" value="Genomic_DNA"/>
</dbReference>
<gene>
    <name evidence="2" type="ORF">EJO50_14845</name>
</gene>
<dbReference type="RefSeq" id="WP_125975448.1">
    <property type="nucleotide sequence ID" value="NZ_CP034433.1"/>
</dbReference>
<protein>
    <submittedName>
        <fullName evidence="2">Uncharacterized protein</fullName>
    </submittedName>
</protein>
<feature type="transmembrane region" description="Helical" evidence="1">
    <location>
        <begin position="258"/>
        <end position="287"/>
    </location>
</feature>
<keyword evidence="3" id="KW-1185">Reference proteome</keyword>
<keyword evidence="1" id="KW-0472">Membrane</keyword>
<organism evidence="2 3">
    <name type="scientific">Iodobacter ciconiae</name>
    <dbReference type="NCBI Taxonomy" id="2496266"/>
    <lineage>
        <taxon>Bacteria</taxon>
        <taxon>Pseudomonadati</taxon>
        <taxon>Pseudomonadota</taxon>
        <taxon>Betaproteobacteria</taxon>
        <taxon>Neisseriales</taxon>
        <taxon>Chitinibacteraceae</taxon>
        <taxon>Iodobacter</taxon>
    </lineage>
</organism>
<evidence type="ECO:0000256" key="1">
    <source>
        <dbReference type="SAM" id="Phobius"/>
    </source>
</evidence>
<accession>A0A3S8ZVV4</accession>
<keyword evidence="1" id="KW-1133">Transmembrane helix</keyword>
<name>A0A3S8ZVV4_9NEIS</name>
<keyword evidence="1" id="KW-0812">Transmembrane</keyword>
<dbReference type="AlphaFoldDB" id="A0A3S8ZVV4"/>
<sequence length="298" mass="34395">MAEWSVWKALEQVRQKKRELDPLFARAGIAPELTTIANRICLDLKRSPLTMPLLTGDKTRDAEAMDMYYEGYARQYEEAFYKAENLLRFAWVPEALPIGALISAEIARLRGQLKNEQGKTLDFTDLEALLFNYVRLDHPTLALPPDLLSNRRRELAEIAGYPLLVQHSHAEMQNNNVPPLLSEAFKTQLSEHLQSYLVSPWLHCPLISQWYVTLALDTGLARKKRDALDDQLTASLLKRRWPSLSRWMPQFEFADQCWYISLSLLALVSLFMEWWWLAVPMVIWLHLSLGGTGGKEKR</sequence>
<dbReference type="KEGG" id="iod:EJO50_14845"/>
<dbReference type="OrthoDB" id="9125104at2"/>